<sequence length="220" mass="25554">MYTIYLVDDEINLNKMLVTYLEQEGYRVRSFSDGVSAQAAIKDEPDLWVLDIMLPDLDGFQLLKQIKATNANTPTIFISARDEDIDKIIGLEMGSDDYIAKPFLPRELVIRVKKLIDRVYGSKSNEHIDYGEYTIYPDKRLIKHEDEEIDLTSKEFDLLLLFLEHPGSALSREQILEGVWGHDYFGSDRVVDDLVRRLRKKLHRLELETLYGVGYRLVKP</sequence>
<evidence type="ECO:0000259" key="9">
    <source>
        <dbReference type="PROSITE" id="PS51755"/>
    </source>
</evidence>
<dbReference type="SUPFAM" id="SSF52172">
    <property type="entry name" value="CheY-like"/>
    <property type="match status" value="1"/>
</dbReference>
<evidence type="ECO:0000313" key="10">
    <source>
        <dbReference type="EMBL" id="STO08909.1"/>
    </source>
</evidence>
<dbReference type="Pfam" id="PF00072">
    <property type="entry name" value="Response_reg"/>
    <property type="match status" value="1"/>
</dbReference>
<dbReference type="GO" id="GO:0006355">
    <property type="term" value="P:regulation of DNA-templated transcription"/>
    <property type="evidence" value="ECO:0007669"/>
    <property type="project" value="InterPro"/>
</dbReference>
<dbReference type="PROSITE" id="PS50110">
    <property type="entry name" value="RESPONSE_REGULATORY"/>
    <property type="match status" value="1"/>
</dbReference>
<name>A0A377FVR9_9BACL</name>
<dbReference type="SMR" id="A0A377FVR9"/>
<dbReference type="SUPFAM" id="SSF46894">
    <property type="entry name" value="C-terminal effector domain of the bipartite response regulators"/>
    <property type="match status" value="1"/>
</dbReference>
<dbReference type="Gene3D" id="6.10.250.690">
    <property type="match status" value="1"/>
</dbReference>
<dbReference type="GO" id="GO:0005829">
    <property type="term" value="C:cytosol"/>
    <property type="evidence" value="ECO:0007669"/>
    <property type="project" value="TreeGrafter"/>
</dbReference>
<organism evidence="10 11">
    <name type="scientific">Exiguobacterium aurantiacum</name>
    <dbReference type="NCBI Taxonomy" id="33987"/>
    <lineage>
        <taxon>Bacteria</taxon>
        <taxon>Bacillati</taxon>
        <taxon>Bacillota</taxon>
        <taxon>Bacilli</taxon>
        <taxon>Bacillales</taxon>
        <taxon>Bacillales Family XII. Incertae Sedis</taxon>
        <taxon>Exiguobacterium</taxon>
    </lineage>
</organism>
<keyword evidence="1 6" id="KW-0597">Phosphoprotein</keyword>
<dbReference type="Gene3D" id="1.10.10.10">
    <property type="entry name" value="Winged helix-like DNA-binding domain superfamily/Winged helix DNA-binding domain"/>
    <property type="match status" value="1"/>
</dbReference>
<evidence type="ECO:0000256" key="6">
    <source>
        <dbReference type="PROSITE-ProRule" id="PRU00169"/>
    </source>
</evidence>
<dbReference type="CDD" id="cd00383">
    <property type="entry name" value="trans_reg_C"/>
    <property type="match status" value="1"/>
</dbReference>
<feature type="domain" description="OmpR/PhoB-type" evidence="9">
    <location>
        <begin position="125"/>
        <end position="219"/>
    </location>
</feature>
<keyword evidence="4 7" id="KW-0238">DNA-binding</keyword>
<keyword evidence="3" id="KW-0805">Transcription regulation</keyword>
<dbReference type="PANTHER" id="PTHR48111:SF24">
    <property type="entry name" value="TRANSCRIPTIONAL REGULATORY PROTEIN CSSR"/>
    <property type="match status" value="1"/>
</dbReference>
<feature type="domain" description="Response regulatory" evidence="8">
    <location>
        <begin position="3"/>
        <end position="116"/>
    </location>
</feature>
<dbReference type="AlphaFoldDB" id="A0A377FVR9"/>
<dbReference type="RefSeq" id="WP_024371811.1">
    <property type="nucleotide sequence ID" value="NZ_UGGP01000001.1"/>
</dbReference>
<dbReference type="Gene3D" id="3.40.50.2300">
    <property type="match status" value="1"/>
</dbReference>
<dbReference type="OrthoDB" id="9790442at2"/>
<gene>
    <name evidence="10" type="primary">cssR</name>
    <name evidence="10" type="ORF">NCTC13163_02287</name>
</gene>
<dbReference type="SMART" id="SM00448">
    <property type="entry name" value="REC"/>
    <property type="match status" value="1"/>
</dbReference>
<proteinExistence type="predicted"/>
<evidence type="ECO:0000256" key="7">
    <source>
        <dbReference type="PROSITE-ProRule" id="PRU01091"/>
    </source>
</evidence>
<dbReference type="InterPro" id="IPR016032">
    <property type="entry name" value="Sig_transdc_resp-reg_C-effctor"/>
</dbReference>
<dbReference type="InterPro" id="IPR001867">
    <property type="entry name" value="OmpR/PhoB-type_DNA-bd"/>
</dbReference>
<dbReference type="Pfam" id="PF00486">
    <property type="entry name" value="Trans_reg_C"/>
    <property type="match status" value="1"/>
</dbReference>
<evidence type="ECO:0000259" key="8">
    <source>
        <dbReference type="PROSITE" id="PS50110"/>
    </source>
</evidence>
<reference evidence="10 11" key="1">
    <citation type="submission" date="2018-06" db="EMBL/GenBank/DDBJ databases">
        <authorList>
            <consortium name="Pathogen Informatics"/>
            <person name="Doyle S."/>
        </authorList>
    </citation>
    <scope>NUCLEOTIDE SEQUENCE [LARGE SCALE GENOMIC DNA]</scope>
    <source>
        <strain evidence="10 11">NCTC13163</strain>
    </source>
</reference>
<keyword evidence="2" id="KW-0902">Two-component regulatory system</keyword>
<dbReference type="CDD" id="cd17574">
    <property type="entry name" value="REC_OmpR"/>
    <property type="match status" value="1"/>
</dbReference>
<dbReference type="GO" id="GO:0000976">
    <property type="term" value="F:transcription cis-regulatory region binding"/>
    <property type="evidence" value="ECO:0007669"/>
    <property type="project" value="TreeGrafter"/>
</dbReference>
<protein>
    <submittedName>
        <fullName evidence="10">Transcriptional regulatory protein CssR</fullName>
    </submittedName>
</protein>
<evidence type="ECO:0000256" key="1">
    <source>
        <dbReference type="ARBA" id="ARBA00022553"/>
    </source>
</evidence>
<dbReference type="PANTHER" id="PTHR48111">
    <property type="entry name" value="REGULATOR OF RPOS"/>
    <property type="match status" value="1"/>
</dbReference>
<dbReference type="Proteomes" id="UP000254060">
    <property type="component" value="Unassembled WGS sequence"/>
</dbReference>
<evidence type="ECO:0000256" key="2">
    <source>
        <dbReference type="ARBA" id="ARBA00023012"/>
    </source>
</evidence>
<accession>A0A377FVR9</accession>
<dbReference type="InterPro" id="IPR011006">
    <property type="entry name" value="CheY-like_superfamily"/>
</dbReference>
<dbReference type="SMART" id="SM00862">
    <property type="entry name" value="Trans_reg_C"/>
    <property type="match status" value="1"/>
</dbReference>
<feature type="DNA-binding region" description="OmpR/PhoB-type" evidence="7">
    <location>
        <begin position="125"/>
        <end position="219"/>
    </location>
</feature>
<dbReference type="GO" id="GO:0000156">
    <property type="term" value="F:phosphorelay response regulator activity"/>
    <property type="evidence" value="ECO:0007669"/>
    <property type="project" value="TreeGrafter"/>
</dbReference>
<dbReference type="InterPro" id="IPR036388">
    <property type="entry name" value="WH-like_DNA-bd_sf"/>
</dbReference>
<feature type="modified residue" description="4-aspartylphosphate" evidence="6">
    <location>
        <position position="51"/>
    </location>
</feature>
<evidence type="ECO:0000256" key="5">
    <source>
        <dbReference type="ARBA" id="ARBA00023163"/>
    </source>
</evidence>
<dbReference type="InterPro" id="IPR001789">
    <property type="entry name" value="Sig_transdc_resp-reg_receiver"/>
</dbReference>
<evidence type="ECO:0000256" key="4">
    <source>
        <dbReference type="ARBA" id="ARBA00023125"/>
    </source>
</evidence>
<evidence type="ECO:0000256" key="3">
    <source>
        <dbReference type="ARBA" id="ARBA00023015"/>
    </source>
</evidence>
<dbReference type="STRING" id="1397694.GCA_000702585_02775"/>
<dbReference type="EMBL" id="UGGP01000001">
    <property type="protein sequence ID" value="STO08909.1"/>
    <property type="molecule type" value="Genomic_DNA"/>
</dbReference>
<keyword evidence="5" id="KW-0804">Transcription</keyword>
<dbReference type="PROSITE" id="PS51755">
    <property type="entry name" value="OMPR_PHOB"/>
    <property type="match status" value="1"/>
</dbReference>
<dbReference type="GO" id="GO:0032993">
    <property type="term" value="C:protein-DNA complex"/>
    <property type="evidence" value="ECO:0007669"/>
    <property type="project" value="TreeGrafter"/>
</dbReference>
<dbReference type="InterPro" id="IPR039420">
    <property type="entry name" value="WalR-like"/>
</dbReference>
<evidence type="ECO:0000313" key="11">
    <source>
        <dbReference type="Proteomes" id="UP000254060"/>
    </source>
</evidence>